<organism evidence="2 3">
    <name type="scientific">Chondromyces crocatus</name>
    <dbReference type="NCBI Taxonomy" id="52"/>
    <lineage>
        <taxon>Bacteria</taxon>
        <taxon>Pseudomonadati</taxon>
        <taxon>Myxococcota</taxon>
        <taxon>Polyangia</taxon>
        <taxon>Polyangiales</taxon>
        <taxon>Polyangiaceae</taxon>
        <taxon>Chondromyces</taxon>
    </lineage>
</organism>
<dbReference type="InterPro" id="IPR027417">
    <property type="entry name" value="P-loop_NTPase"/>
</dbReference>
<dbReference type="SMART" id="SM00382">
    <property type="entry name" value="AAA"/>
    <property type="match status" value="1"/>
</dbReference>
<keyword evidence="3" id="KW-1185">Reference proteome</keyword>
<proteinExistence type="predicted"/>
<dbReference type="GO" id="GO:0005524">
    <property type="term" value="F:ATP binding"/>
    <property type="evidence" value="ECO:0007669"/>
    <property type="project" value="InterPro"/>
</dbReference>
<dbReference type="PANTHER" id="PTHR37291:SF1">
    <property type="entry name" value="TYPE IV METHYL-DIRECTED RESTRICTION ENZYME ECOKMCRB SUBUNIT"/>
    <property type="match status" value="1"/>
</dbReference>
<accession>A0A0K1EFH7</accession>
<dbReference type="EMBL" id="CP012159">
    <property type="protein sequence ID" value="AKT39615.1"/>
    <property type="molecule type" value="Genomic_DNA"/>
</dbReference>
<dbReference type="Pfam" id="PF07728">
    <property type="entry name" value="AAA_5"/>
    <property type="match status" value="1"/>
</dbReference>
<dbReference type="AlphaFoldDB" id="A0A0K1EFH7"/>
<dbReference type="PANTHER" id="PTHR37291">
    <property type="entry name" value="5-METHYLCYTOSINE-SPECIFIC RESTRICTION ENZYME B"/>
    <property type="match status" value="1"/>
</dbReference>
<protein>
    <recommendedName>
        <fullName evidence="1">AAA+ ATPase domain-containing protein</fullName>
    </recommendedName>
</protein>
<evidence type="ECO:0000259" key="1">
    <source>
        <dbReference type="SMART" id="SM00382"/>
    </source>
</evidence>
<feature type="domain" description="AAA+ ATPase" evidence="1">
    <location>
        <begin position="304"/>
        <end position="521"/>
    </location>
</feature>
<dbReference type="GO" id="GO:0016887">
    <property type="term" value="F:ATP hydrolysis activity"/>
    <property type="evidence" value="ECO:0007669"/>
    <property type="project" value="InterPro"/>
</dbReference>
<evidence type="ECO:0000313" key="3">
    <source>
        <dbReference type="Proteomes" id="UP000067626"/>
    </source>
</evidence>
<dbReference type="CDD" id="cd00009">
    <property type="entry name" value="AAA"/>
    <property type="match status" value="1"/>
</dbReference>
<name>A0A0K1EFH7_CHOCO</name>
<reference evidence="2 3" key="1">
    <citation type="submission" date="2015-07" db="EMBL/GenBank/DDBJ databases">
        <title>Genome analysis of myxobacterium Chondromyces crocatus Cm c5 reveals a high potential for natural compound synthesis and the genetic basis for the loss of fruiting body formation.</title>
        <authorList>
            <person name="Zaburannyi N."/>
            <person name="Bunk B."/>
            <person name="Maier J."/>
            <person name="Overmann J."/>
            <person name="Mueller R."/>
        </authorList>
    </citation>
    <scope>NUCLEOTIDE SEQUENCE [LARGE SCALE GENOMIC DNA]</scope>
    <source>
        <strain evidence="2 3">Cm c5</strain>
    </source>
</reference>
<gene>
    <name evidence="2" type="ORF">CMC5_037640</name>
</gene>
<dbReference type="InterPro" id="IPR011704">
    <property type="entry name" value="ATPase_dyneun-rel_AAA"/>
</dbReference>
<dbReference type="KEGG" id="ccro:CMC5_037640"/>
<dbReference type="OrthoDB" id="9783370at2"/>
<dbReference type="Proteomes" id="UP000067626">
    <property type="component" value="Chromosome"/>
</dbReference>
<evidence type="ECO:0000313" key="2">
    <source>
        <dbReference type="EMBL" id="AKT39615.1"/>
    </source>
</evidence>
<dbReference type="Gene3D" id="3.40.50.300">
    <property type="entry name" value="P-loop containing nucleotide triphosphate hydrolases"/>
    <property type="match status" value="1"/>
</dbReference>
<dbReference type="SUPFAM" id="SSF52540">
    <property type="entry name" value="P-loop containing nucleoside triphosphate hydrolases"/>
    <property type="match status" value="1"/>
</dbReference>
<dbReference type="STRING" id="52.CMC5_037640"/>
<dbReference type="InterPro" id="IPR003593">
    <property type="entry name" value="AAA+_ATPase"/>
</dbReference>
<dbReference type="RefSeq" id="WP_050431672.1">
    <property type="nucleotide sequence ID" value="NZ_CP012159.1"/>
</dbReference>
<sequence length="745" mass="80807">MSSESVTGDIGASAAEGDDPTLVTAKQIAERLVPTLINGIRAFEQKPLVTFDWEVQGRGKQSTSVYLKEVKNPRRGSGTVNFVLAWRPSSGKEVEVPVSVALNSVAQNRPAVSIRIVAFETNRHLTLARGEAILKLDRGEKIPTTYPYPTSATGVERVGQVWFPRHHADENTASRETGFVGGTRSSALEPYWPSFHEEDGWIVDIPPLPPPAGEAGGGREVVEAWGKFVLAAVVWAVLVQPFQQSGAAGGAATADPVAYGLPAVANYWPLRAVNLDPNKVYAELSKSLLLPWHLVAAACASLNAGKHVIFTGPPGCGKSKLAIALARMVRNAEPVIATASPAWTAGDLVGRYLPRRDGNGLEFKPGFFLRAVEANRCLVIDEFNRASIDQCFGELFAVFAGDPVELPFEQVVEVTEVPEPVAAVPEAGSEALGADTANGAEARVEAKVAVRRKERFANVRILPATYSKKLGFRLEEEGIGYRDYKVSPEFRLVGTMNDADRAQLHQLSFALLRRFDIIRVEAPSPDRVREFITEQSGKVVEAVGDSAYQFDGQTMKDLIQRLRPEYLDPLFANGNVKPAASGQPFGDLVAERAVGLATVEDILRFVAEGLRCPGDGEKVASGGIKEAGIAAAASYLAMGLVLSVFPQLDALDDERRWAAIEHIVAVFHRDGKGAPFVYIESKKDEKSGRVSYQLVKPSARTFRPKDIDGNNEISTAEYLIGELSLQYKDIAEETWNGLILRARPS</sequence>
<dbReference type="InterPro" id="IPR052934">
    <property type="entry name" value="Methyl-DNA_Rec/Restrict_Enz"/>
</dbReference>